<dbReference type="Proteomes" id="UP000251241">
    <property type="component" value="Unassembled WGS sequence"/>
</dbReference>
<dbReference type="GeneID" id="97182932"/>
<sequence length="315" mass="35641">MKESIIIIGANGQIGTELAIALRKKFGAENVVTTDIREPQIKSPDENFEIANVLDKNGLETLFQQYKPTQVYLLAAMLSATGEKYPEKAWELNMNGLLNVLDLAVSYKVSKIFWPSSIAVFGPHSPKTNTEQYCVMDPNTIYGISKLAGERLIEWYQEHRGLDIRSVRYPGIISWKTEPGGGTTDYAVDIFYEALKTGTYACFLSENTALPMLYMEDAIRGTLELMDAPKESLSIRHSYNLGGITFTPKELAQEIKKILPNFAISYIENDPRQQIADSWPASLDDSYARKDWNWTPEFDIQKMTVDMIENLKNKI</sequence>
<dbReference type="SUPFAM" id="SSF51735">
    <property type="entry name" value="NAD(P)-binding Rossmann-fold domains"/>
    <property type="match status" value="1"/>
</dbReference>
<evidence type="ECO:0000313" key="3">
    <source>
        <dbReference type="EMBL" id="SPZ87646.1"/>
    </source>
</evidence>
<evidence type="ECO:0000313" key="4">
    <source>
        <dbReference type="EMBL" id="VXC69808.1"/>
    </source>
</evidence>
<gene>
    <name evidence="3" type="ORF">NCTC11343_03037</name>
    <name evidence="4" type="ORF">SPHINGO8BC_150534</name>
</gene>
<name>A0A2X2J725_SPHMU</name>
<evidence type="ECO:0000256" key="1">
    <source>
        <dbReference type="ARBA" id="ARBA00007637"/>
    </source>
</evidence>
<evidence type="ECO:0000313" key="6">
    <source>
        <dbReference type="Proteomes" id="UP000432350"/>
    </source>
</evidence>
<dbReference type="InterPro" id="IPR001509">
    <property type="entry name" value="Epimerase_deHydtase"/>
</dbReference>
<dbReference type="PANTHER" id="PTHR42687:SF1">
    <property type="entry name" value="L-THREONINE 3-DEHYDROGENASE, MITOCHONDRIAL"/>
    <property type="match status" value="1"/>
</dbReference>
<accession>A0A654APV5</accession>
<reference evidence="4 6" key="2">
    <citation type="submission" date="2019-10" db="EMBL/GenBank/DDBJ databases">
        <authorList>
            <person name="Karimi E."/>
        </authorList>
    </citation>
    <scope>NUCLEOTIDE SEQUENCE [LARGE SCALE GENOMIC DNA]</scope>
    <source>
        <strain evidence="4">Sphingobacterium sp. 8BC</strain>
    </source>
</reference>
<dbReference type="PANTHER" id="PTHR42687">
    <property type="entry name" value="L-THREONINE 3-DEHYDROGENASE"/>
    <property type="match status" value="1"/>
</dbReference>
<dbReference type="InterPro" id="IPR051225">
    <property type="entry name" value="NAD(P)_epim/dehydratase"/>
</dbReference>
<feature type="domain" description="NAD-dependent epimerase/dehydratase" evidence="2">
    <location>
        <begin position="5"/>
        <end position="242"/>
    </location>
</feature>
<dbReference type="FunFam" id="3.40.50.720:FF:000077">
    <property type="entry name" value="L-threonine 3-dehydrogenase, mitochondrial"/>
    <property type="match status" value="1"/>
</dbReference>
<proteinExistence type="inferred from homology"/>
<dbReference type="GO" id="GO:0008743">
    <property type="term" value="F:L-threonine 3-dehydrogenase activity"/>
    <property type="evidence" value="ECO:0007669"/>
    <property type="project" value="TreeGrafter"/>
</dbReference>
<dbReference type="GO" id="GO:0006567">
    <property type="term" value="P:L-threonine catabolic process"/>
    <property type="evidence" value="ECO:0007669"/>
    <property type="project" value="TreeGrafter"/>
</dbReference>
<evidence type="ECO:0000313" key="5">
    <source>
        <dbReference type="Proteomes" id="UP000251241"/>
    </source>
</evidence>
<dbReference type="AlphaFoldDB" id="A0A2X2J725"/>
<protein>
    <submittedName>
        <fullName evidence="3">Uncharacterized epimerase/dehydratase SAV0553</fullName>
    </submittedName>
</protein>
<dbReference type="Gene3D" id="3.40.50.720">
    <property type="entry name" value="NAD(P)-binding Rossmann-like Domain"/>
    <property type="match status" value="1"/>
</dbReference>
<dbReference type="InterPro" id="IPR036291">
    <property type="entry name" value="NAD(P)-bd_dom_sf"/>
</dbReference>
<dbReference type="EMBL" id="CABWMV010000007">
    <property type="protein sequence ID" value="VXC69808.1"/>
    <property type="molecule type" value="Genomic_DNA"/>
</dbReference>
<accession>A0A2X2J725</accession>
<dbReference type="Pfam" id="PF01370">
    <property type="entry name" value="Epimerase"/>
    <property type="match status" value="1"/>
</dbReference>
<reference evidence="3 5" key="1">
    <citation type="submission" date="2018-06" db="EMBL/GenBank/DDBJ databases">
        <authorList>
            <consortium name="Pathogen Informatics"/>
            <person name="Doyle S."/>
        </authorList>
    </citation>
    <scope>NUCLEOTIDE SEQUENCE [LARGE SCALE GENOMIC DNA]</scope>
    <source>
        <strain evidence="3 5">NCTC11343</strain>
    </source>
</reference>
<dbReference type="EMBL" id="UAUU01000009">
    <property type="protein sequence ID" value="SPZ87646.1"/>
    <property type="molecule type" value="Genomic_DNA"/>
</dbReference>
<comment type="similarity">
    <text evidence="1">Belongs to the NAD(P)-dependent epimerase/dehydratase family.</text>
</comment>
<evidence type="ECO:0000259" key="2">
    <source>
        <dbReference type="Pfam" id="PF01370"/>
    </source>
</evidence>
<dbReference type="Proteomes" id="UP000432350">
    <property type="component" value="Unassembled WGS sequence"/>
</dbReference>
<organism evidence="3 5">
    <name type="scientific">Sphingobacterium multivorum</name>
    <dbReference type="NCBI Taxonomy" id="28454"/>
    <lineage>
        <taxon>Bacteria</taxon>
        <taxon>Pseudomonadati</taxon>
        <taxon>Bacteroidota</taxon>
        <taxon>Sphingobacteriia</taxon>
        <taxon>Sphingobacteriales</taxon>
        <taxon>Sphingobacteriaceae</taxon>
        <taxon>Sphingobacterium</taxon>
    </lineage>
</organism>
<dbReference type="RefSeq" id="WP_046671586.1">
    <property type="nucleotide sequence ID" value="NZ_CP068086.1"/>
</dbReference>